<proteinExistence type="predicted"/>
<dbReference type="AlphaFoldDB" id="A0A7W8CVB8"/>
<evidence type="ECO:0000313" key="1">
    <source>
        <dbReference type="EMBL" id="MBB5180932.1"/>
    </source>
</evidence>
<evidence type="ECO:0000313" key="2">
    <source>
        <dbReference type="Proteomes" id="UP000525923"/>
    </source>
</evidence>
<accession>A0A7W8CVB8</accession>
<reference evidence="1 2" key="1">
    <citation type="submission" date="2020-08" db="EMBL/GenBank/DDBJ databases">
        <title>Genomic Encyclopedia of Type Strains, Phase IV (KMG-IV): sequencing the most valuable type-strain genomes for metagenomic binning, comparative biology and taxonomic classification.</title>
        <authorList>
            <person name="Goeker M."/>
        </authorList>
    </citation>
    <scope>NUCLEOTIDE SEQUENCE [LARGE SCALE GENOMIC DNA]</scope>
    <source>
        <strain evidence="1 2">DSM 15895</strain>
    </source>
</reference>
<protein>
    <submittedName>
        <fullName evidence="1">Uncharacterized protein</fullName>
    </submittedName>
</protein>
<dbReference type="Proteomes" id="UP000525923">
    <property type="component" value="Unassembled WGS sequence"/>
</dbReference>
<name>A0A7W8CVB8_9BACL</name>
<sequence>MVRYAMSIYIEFHDKSPEVCTQKKESIQLLVALSKEKVEFQVLKSFPGTADMTTVQFSG</sequence>
<comment type="caution">
    <text evidence="1">The sequence shown here is derived from an EMBL/GenBank/DDBJ whole genome shotgun (WGS) entry which is preliminary data.</text>
</comment>
<keyword evidence="2" id="KW-1185">Reference proteome</keyword>
<organism evidence="1 2">
    <name type="scientific">Planococcus koreensis</name>
    <dbReference type="NCBI Taxonomy" id="112331"/>
    <lineage>
        <taxon>Bacteria</taxon>
        <taxon>Bacillati</taxon>
        <taxon>Bacillota</taxon>
        <taxon>Bacilli</taxon>
        <taxon>Bacillales</taxon>
        <taxon>Caryophanaceae</taxon>
        <taxon>Planococcus</taxon>
    </lineage>
</organism>
<dbReference type="EMBL" id="JACHHE010000006">
    <property type="protein sequence ID" value="MBB5180932.1"/>
    <property type="molecule type" value="Genomic_DNA"/>
</dbReference>
<gene>
    <name evidence="1" type="ORF">HNQ44_002377</name>
</gene>